<dbReference type="EMBL" id="WSZK01000016">
    <property type="protein sequence ID" value="MWG35012.1"/>
    <property type="molecule type" value="Genomic_DNA"/>
</dbReference>
<gene>
    <name evidence="4" type="ORF">GQS65_11020</name>
</gene>
<evidence type="ECO:0000313" key="5">
    <source>
        <dbReference type="Proteomes" id="UP000451471"/>
    </source>
</evidence>
<dbReference type="SUPFAM" id="SSF51735">
    <property type="entry name" value="NAD(P)-binding Rossmann-fold domains"/>
    <property type="match status" value="1"/>
</dbReference>
<evidence type="ECO:0000313" key="4">
    <source>
        <dbReference type="EMBL" id="MWG35012.1"/>
    </source>
</evidence>
<protein>
    <recommendedName>
        <fullName evidence="3">Gfo/Idh/MocA-like oxidoreductase N-terminal domain-containing protein</fullName>
    </recommendedName>
</protein>
<dbReference type="AlphaFoldDB" id="A0A6B0GJJ3"/>
<evidence type="ECO:0000259" key="3">
    <source>
        <dbReference type="Pfam" id="PF01408"/>
    </source>
</evidence>
<keyword evidence="5" id="KW-1185">Reference proteome</keyword>
<keyword evidence="2" id="KW-0560">Oxidoreductase</keyword>
<comment type="similarity">
    <text evidence="1">Belongs to the Gfo/Idh/MocA family.</text>
</comment>
<feature type="domain" description="Gfo/Idh/MocA-like oxidoreductase N-terminal" evidence="3">
    <location>
        <begin position="2"/>
        <end position="114"/>
    </location>
</feature>
<sequence length="294" mass="31603">MIHIGIVGLDTSHSAAFADHLAAGDDATVAAVWDGGAVRDRAYRDAFRADYGATAYDDPAAMVETVDAAMVLTADWDTHRRLAVPFLDAGVPTFVDKPLAGRVEDVDAIERAAEGTPLSGGSALPFHPELAVFPTDRPGRTLYCAGYDDPFYYGCHLVDTARLLAGSDWRAVRPIDGPGSVVNVVFDGGTVATLRLDGPADGATFGFLDVSDRTRTRAVEGSDGYDTMYKRFLDRFLDSVRGTVDDTDRLLNGGRLLLALAAVLDDGTERTRDDPLDDVRIDGGAFLADYEPYY</sequence>
<dbReference type="OrthoDB" id="190387at2157"/>
<accession>A0A6B0GJJ3</accession>
<name>A0A6B0GJJ3_9EURY</name>
<proteinExistence type="inferred from homology"/>
<evidence type="ECO:0000256" key="1">
    <source>
        <dbReference type="ARBA" id="ARBA00010928"/>
    </source>
</evidence>
<dbReference type="GO" id="GO:0016491">
    <property type="term" value="F:oxidoreductase activity"/>
    <property type="evidence" value="ECO:0007669"/>
    <property type="project" value="UniProtKB-KW"/>
</dbReference>
<reference evidence="4 5" key="1">
    <citation type="submission" date="2019-12" db="EMBL/GenBank/DDBJ databases">
        <title>Halocatena pleomorpha gen. nov. sp. nov., an extremely halophilic archaeon of family Halobacteriaceae isolated from saltpan soil.</title>
        <authorList>
            <person name="Pal Y."/>
            <person name="Verma A."/>
            <person name="Krishnamurthi S."/>
            <person name="Kumar P."/>
        </authorList>
    </citation>
    <scope>NUCLEOTIDE SEQUENCE [LARGE SCALE GENOMIC DNA]</scope>
    <source>
        <strain evidence="4 5">JCM 16495</strain>
    </source>
</reference>
<organism evidence="4 5">
    <name type="scientific">Halomarina oriensis</name>
    <dbReference type="NCBI Taxonomy" id="671145"/>
    <lineage>
        <taxon>Archaea</taxon>
        <taxon>Methanobacteriati</taxon>
        <taxon>Methanobacteriota</taxon>
        <taxon>Stenosarchaea group</taxon>
        <taxon>Halobacteria</taxon>
        <taxon>Halobacteriales</taxon>
        <taxon>Natronomonadaceae</taxon>
        <taxon>Halomarina</taxon>
    </lineage>
</organism>
<dbReference type="Gene3D" id="3.40.50.720">
    <property type="entry name" value="NAD(P)-binding Rossmann-like Domain"/>
    <property type="match status" value="1"/>
</dbReference>
<dbReference type="InterPro" id="IPR051317">
    <property type="entry name" value="Gfo/Idh/MocA_oxidoreduct"/>
</dbReference>
<dbReference type="Pfam" id="PF01408">
    <property type="entry name" value="GFO_IDH_MocA"/>
    <property type="match status" value="1"/>
</dbReference>
<dbReference type="InterPro" id="IPR036291">
    <property type="entry name" value="NAD(P)-bd_dom_sf"/>
</dbReference>
<comment type="caution">
    <text evidence="4">The sequence shown here is derived from an EMBL/GenBank/DDBJ whole genome shotgun (WGS) entry which is preliminary data.</text>
</comment>
<dbReference type="PANTHER" id="PTHR43708">
    <property type="entry name" value="CONSERVED EXPRESSED OXIDOREDUCTASE (EUROFUNG)"/>
    <property type="match status" value="1"/>
</dbReference>
<dbReference type="InterPro" id="IPR000683">
    <property type="entry name" value="Gfo/Idh/MocA-like_OxRdtase_N"/>
</dbReference>
<dbReference type="RefSeq" id="WP_199268452.1">
    <property type="nucleotide sequence ID" value="NZ_WSZK01000016.1"/>
</dbReference>
<dbReference type="Proteomes" id="UP000451471">
    <property type="component" value="Unassembled WGS sequence"/>
</dbReference>
<dbReference type="PANTHER" id="PTHR43708:SF5">
    <property type="entry name" value="CONSERVED EXPRESSED OXIDOREDUCTASE (EUROFUNG)-RELATED"/>
    <property type="match status" value="1"/>
</dbReference>
<evidence type="ECO:0000256" key="2">
    <source>
        <dbReference type="ARBA" id="ARBA00023002"/>
    </source>
</evidence>
<dbReference type="GO" id="GO:0000166">
    <property type="term" value="F:nucleotide binding"/>
    <property type="evidence" value="ECO:0007669"/>
    <property type="project" value="InterPro"/>
</dbReference>